<evidence type="ECO:0000256" key="1">
    <source>
        <dbReference type="ARBA" id="ARBA00022806"/>
    </source>
</evidence>
<dbReference type="CDD" id="cd18808">
    <property type="entry name" value="SF1_C_Upf1"/>
    <property type="match status" value="1"/>
</dbReference>
<dbReference type="InterPro" id="IPR007855">
    <property type="entry name" value="RDRP"/>
</dbReference>
<keyword evidence="1" id="KW-0547">Nucleotide-binding</keyword>
<dbReference type="PANTHER" id="PTHR23079">
    <property type="entry name" value="RNA-DEPENDENT RNA POLYMERASE"/>
    <property type="match status" value="1"/>
</dbReference>
<dbReference type="InterPro" id="IPR003593">
    <property type="entry name" value="AAA+_ATPase"/>
</dbReference>
<evidence type="ECO:0000259" key="2">
    <source>
        <dbReference type="SMART" id="SM00382"/>
    </source>
</evidence>
<gene>
    <name evidence="3" type="ORF">PV04_01721</name>
</gene>
<dbReference type="InterPro" id="IPR027417">
    <property type="entry name" value="P-loop_NTPase"/>
</dbReference>
<evidence type="ECO:0000313" key="4">
    <source>
        <dbReference type="Proteomes" id="UP000054266"/>
    </source>
</evidence>
<dbReference type="PANTHER" id="PTHR23079:SF55">
    <property type="entry name" value="RNA-DIRECTED RNA POLYMERASE"/>
    <property type="match status" value="1"/>
</dbReference>
<accession>A0A0D2FYI9</accession>
<dbReference type="SMART" id="SM00382">
    <property type="entry name" value="AAA"/>
    <property type="match status" value="1"/>
</dbReference>
<proteinExistence type="predicted"/>
<dbReference type="Pfam" id="PF13087">
    <property type="entry name" value="AAA_12"/>
    <property type="match status" value="1"/>
</dbReference>
<sequence length="1726" mass="193925">MERAKYTLQETISITDSAWRYNLPNLPKPDTCRQAGLIKAITLTCSPSTQGIYLRWVPASRNRATREHPLEELIQVSISDFRPVYDTQDPSLPSNHKQTVDYLARLLTAGIIINDVQYSFYGHSNSQLKSRSCYLLAGSKEEVGKKVEALGDFTKIKTVAKKAKRIGLLFSTADVVQDVPATRCQDVDDVERDGFIFSDGCGLVSKYFVRLLASKMRIVFRDRRYHPSVLQIRYRGYKGVVAVEPQMEKGLWLKLRKSMKKFSGTTDMGFAVVEYSKPYTYGYLNDEIVLLLHSLGVEAAVFVEKQRQYFDFLEQSRSNPRCAFRLLSSLGLTSQAELLLIEGMEQVESTIRKVLAQEYSKMVNKREEQKTRILIPKSRLLFGVCDPYGLLKAGECFVRVTLEETGAPMTITGANVLISRNPCLHPGDLRKLKAVENPKLDHLVDCVVFSTEGKRPTADLMSGGDLDGDTFFVCWDRVLIPQTLAEAAEYPGAKEATRFSPITRDDLITYFAGYNNMSLGRVKKLYLGWARASGPHSSQCQELNRLFSQCVDGNRIRIPDRLLDPPEAPPGAGRFILDTLHELAMEHCQEVKTTVTRATVANQRLSDIEVLGSADRETMEFILTTPSPFSHFELAQLTLAWCRKNHVPFEEFWTYFDSTELAADEQAWILSELPPSPEYASSIKNGLLQSNILTQEDLRTFRLDYHSLHWKCVFDSQSDPLRKLMAVVGQTFHQFAKKLLILRLSERLSIAIYFPQPIEKEEDAVVHDTVRLFAFPHSHKDKVGHRRAVPTKKNYRFYYDDTVMQLYESHRSNSFVFFTKSANDDSSYRNVQGSGNKARARQRTIEDGINCDWRVSIALGKFSSQLATHIGRTNREPLTDAELYVISNRDVRALRALDLWLENIDTLEILPNFPDEQPSDGLPSLTDVDWNQHSDFLVRVLRRKEFAVVLGAMTLQLGELLQFCWLYDIVDIVSEVYRRLLDSIADEGQNERCSPDQVKQLIEFLHFRPSMAIYFARLCPWSSLPTPYLTILQHEVFTILRALFLCGNRMGDLVVGHISVVLREDISLSLSAVRSLLETACVATTNPELLLTILMESRDPLARTITDHNPTVVEFFLRNMVGIALDHCAEASENNLSKSSSWLLVPVKVSGGKVSTLRSQRRIDAPKLSRLAVGDHVRFIAKKEPPHSTATQPTTLDVLVEAASDNEVKFECLCQPPIWLDKTTFEMDSCVPFLGAKAMGEALVELLLNQEKSCGVAQMLLNPTSGRTALTKAGPADDEQRIHVVEGLNESQSRAVVVSTSSPLTCLWGPPGTGKTTTIIALLRKLLNLNEPGRILVTAPTHNAVDNVLRQYVKKALNKDQSFPQPLRVSTELTRVADDLKDYTCDAMFGKDLNQYPAARRKAIANISESKLVFTTCVGAALGLLRNQSFETVIIDEASQQTEPASLIPLVKGCQRSILVGDHVQLRATVSPHAAVVDFDVSLMERLWMGSPNQAEDAVARVMLDTQYRMHSSLCRFPSAEFYGERLLTAPGCDLIQLPPSRFPWPKPPSDVRSEPNRSRRAVFIQCDGPEDYGKKSKANQTQANRCKEVLQLLTTEPTLTQAAEAKQPESQTPSISILTPYSRQADLLKQLCGGFTVSSIDGFQGQEADIVIFVTVRCNLQGEIGFLKDMRRLNVALTRAKAGLVIIGDQTTLTMRKEKEEACKAWDRLIQCCTRVTLPAVVPRR</sequence>
<dbReference type="Gene3D" id="3.40.50.300">
    <property type="entry name" value="P-loop containing nucleotide triphosphate hydrolases"/>
    <property type="match status" value="2"/>
</dbReference>
<dbReference type="InterPro" id="IPR041677">
    <property type="entry name" value="DNA2/NAM7_AAA_11"/>
</dbReference>
<keyword evidence="4" id="KW-1185">Reference proteome</keyword>
<feature type="domain" description="AAA+ ATPase" evidence="2">
    <location>
        <begin position="1301"/>
        <end position="1542"/>
    </location>
</feature>
<keyword evidence="1" id="KW-0067">ATP-binding</keyword>
<keyword evidence="1" id="KW-0347">Helicase</keyword>
<dbReference type="GO" id="GO:0003723">
    <property type="term" value="F:RNA binding"/>
    <property type="evidence" value="ECO:0007669"/>
    <property type="project" value="UniProtKB-KW"/>
</dbReference>
<dbReference type="GO" id="GO:0003968">
    <property type="term" value="F:RNA-directed RNA polymerase activity"/>
    <property type="evidence" value="ECO:0007669"/>
    <property type="project" value="UniProtKB-KW"/>
</dbReference>
<evidence type="ECO:0000313" key="3">
    <source>
        <dbReference type="EMBL" id="KIW73618.1"/>
    </source>
</evidence>
<dbReference type="InterPro" id="IPR057596">
    <property type="entry name" value="RDRP_core"/>
</dbReference>
<dbReference type="InterPro" id="IPR041679">
    <property type="entry name" value="DNA2/NAM7-like_C"/>
</dbReference>
<dbReference type="SUPFAM" id="SSF52540">
    <property type="entry name" value="P-loop containing nucleoside triphosphate hydrolases"/>
    <property type="match status" value="1"/>
</dbReference>
<organism evidence="3 4">
    <name type="scientific">Phialophora macrospora</name>
    <dbReference type="NCBI Taxonomy" id="1851006"/>
    <lineage>
        <taxon>Eukaryota</taxon>
        <taxon>Fungi</taxon>
        <taxon>Dikarya</taxon>
        <taxon>Ascomycota</taxon>
        <taxon>Pezizomycotina</taxon>
        <taxon>Eurotiomycetes</taxon>
        <taxon>Chaetothyriomycetidae</taxon>
        <taxon>Chaetothyriales</taxon>
        <taxon>Herpotrichiellaceae</taxon>
        <taxon>Phialophora</taxon>
    </lineage>
</organism>
<dbReference type="EMBL" id="KN846956">
    <property type="protein sequence ID" value="KIW73618.1"/>
    <property type="molecule type" value="Genomic_DNA"/>
</dbReference>
<dbReference type="InterPro" id="IPR047187">
    <property type="entry name" value="SF1_C_Upf1"/>
</dbReference>
<dbReference type="Proteomes" id="UP000054266">
    <property type="component" value="Unassembled WGS sequence"/>
</dbReference>
<dbReference type="Pfam" id="PF05183">
    <property type="entry name" value="RdRP"/>
    <property type="match status" value="1"/>
</dbReference>
<keyword evidence="1" id="KW-0378">Hydrolase</keyword>
<name>A0A0D2FYI9_9EURO</name>
<dbReference type="GO" id="GO:0030422">
    <property type="term" value="P:siRNA processing"/>
    <property type="evidence" value="ECO:0007669"/>
    <property type="project" value="TreeGrafter"/>
</dbReference>
<dbReference type="STRING" id="5601.A0A0D2FYI9"/>
<dbReference type="GO" id="GO:0004386">
    <property type="term" value="F:helicase activity"/>
    <property type="evidence" value="ECO:0007669"/>
    <property type="project" value="InterPro"/>
</dbReference>
<protein>
    <recommendedName>
        <fullName evidence="2">AAA+ ATPase domain-containing protein</fullName>
    </recommendedName>
</protein>
<dbReference type="Pfam" id="PF13086">
    <property type="entry name" value="AAA_11"/>
    <property type="match status" value="2"/>
</dbReference>
<dbReference type="GO" id="GO:0031380">
    <property type="term" value="C:nuclear RNA-directed RNA polymerase complex"/>
    <property type="evidence" value="ECO:0007669"/>
    <property type="project" value="TreeGrafter"/>
</dbReference>
<reference evidence="3 4" key="1">
    <citation type="submission" date="2015-01" db="EMBL/GenBank/DDBJ databases">
        <title>The Genome Sequence of Capronia semiimmersa CBS27337.</title>
        <authorList>
            <consortium name="The Broad Institute Genomics Platform"/>
            <person name="Cuomo C."/>
            <person name="de Hoog S."/>
            <person name="Gorbushina A."/>
            <person name="Stielow B."/>
            <person name="Teixiera M."/>
            <person name="Abouelleil A."/>
            <person name="Chapman S.B."/>
            <person name="Priest M."/>
            <person name="Young S.K."/>
            <person name="Wortman J."/>
            <person name="Nusbaum C."/>
            <person name="Birren B."/>
        </authorList>
    </citation>
    <scope>NUCLEOTIDE SEQUENCE [LARGE SCALE GENOMIC DNA]</scope>
    <source>
        <strain evidence="3 4">CBS 27337</strain>
    </source>
</reference>
<dbReference type="HOGENOM" id="CLU_002184_0_0_1"/>